<reference evidence="4" key="1">
    <citation type="journal article" date="2019" name="Int. J. Syst. Evol. Microbiol.">
        <title>The Global Catalogue of Microorganisms (GCM) 10K type strain sequencing project: providing services to taxonomists for standard genome sequencing and annotation.</title>
        <authorList>
            <consortium name="The Broad Institute Genomics Platform"/>
            <consortium name="The Broad Institute Genome Sequencing Center for Infectious Disease"/>
            <person name="Wu L."/>
            <person name="Ma J."/>
        </authorList>
    </citation>
    <scope>NUCLEOTIDE SEQUENCE [LARGE SCALE GENOMIC DNA]</scope>
    <source>
        <strain evidence="4">JCM 32105</strain>
    </source>
</reference>
<dbReference type="PANTHER" id="PTHR46797">
    <property type="entry name" value="HTH-TYPE TRANSCRIPTIONAL REGULATOR"/>
    <property type="match status" value="1"/>
</dbReference>
<gene>
    <name evidence="3" type="ORF">GCM10023093_29550</name>
</gene>
<evidence type="ECO:0000259" key="2">
    <source>
        <dbReference type="PROSITE" id="PS50943"/>
    </source>
</evidence>
<dbReference type="RefSeq" id="WP_345084914.1">
    <property type="nucleotide sequence ID" value="NZ_BAABFA010000024.1"/>
</dbReference>
<dbReference type="SUPFAM" id="SSF47413">
    <property type="entry name" value="lambda repressor-like DNA-binding domains"/>
    <property type="match status" value="1"/>
</dbReference>
<protein>
    <recommendedName>
        <fullName evidence="2">HTH cro/C1-type domain-containing protein</fullName>
    </recommendedName>
</protein>
<dbReference type="InterPro" id="IPR010982">
    <property type="entry name" value="Lambda_DNA-bd_dom_sf"/>
</dbReference>
<dbReference type="PANTHER" id="PTHR46797:SF1">
    <property type="entry name" value="METHYLPHOSPHONATE SYNTHASE"/>
    <property type="match status" value="1"/>
</dbReference>
<sequence length="105" mass="11613">MNIGFAIKTIRTRLAISQLELAERSGITQTALSQIETGKKRPAQKTLDSICAALDIPQSIIYLVAIEDTDVSPEKKAVYDMLYPSIKTLALQMVDPAHHSLMNEK</sequence>
<dbReference type="Proteomes" id="UP001500067">
    <property type="component" value="Unassembled WGS sequence"/>
</dbReference>
<name>A0ABP8NPL5_9BACT</name>
<evidence type="ECO:0000313" key="3">
    <source>
        <dbReference type="EMBL" id="GAA4469678.1"/>
    </source>
</evidence>
<dbReference type="PROSITE" id="PS50943">
    <property type="entry name" value="HTH_CROC1"/>
    <property type="match status" value="1"/>
</dbReference>
<dbReference type="InterPro" id="IPR001387">
    <property type="entry name" value="Cro/C1-type_HTH"/>
</dbReference>
<dbReference type="Pfam" id="PF01381">
    <property type="entry name" value="HTH_3"/>
    <property type="match status" value="1"/>
</dbReference>
<keyword evidence="4" id="KW-1185">Reference proteome</keyword>
<dbReference type="EMBL" id="BAABFA010000024">
    <property type="protein sequence ID" value="GAA4469678.1"/>
    <property type="molecule type" value="Genomic_DNA"/>
</dbReference>
<keyword evidence="1" id="KW-0238">DNA-binding</keyword>
<dbReference type="CDD" id="cd00093">
    <property type="entry name" value="HTH_XRE"/>
    <property type="match status" value="1"/>
</dbReference>
<accession>A0ABP8NPL5</accession>
<organism evidence="3 4">
    <name type="scientific">Nemorincola caseinilytica</name>
    <dbReference type="NCBI Taxonomy" id="2054315"/>
    <lineage>
        <taxon>Bacteria</taxon>
        <taxon>Pseudomonadati</taxon>
        <taxon>Bacteroidota</taxon>
        <taxon>Chitinophagia</taxon>
        <taxon>Chitinophagales</taxon>
        <taxon>Chitinophagaceae</taxon>
        <taxon>Nemorincola</taxon>
    </lineage>
</organism>
<evidence type="ECO:0000313" key="4">
    <source>
        <dbReference type="Proteomes" id="UP001500067"/>
    </source>
</evidence>
<comment type="caution">
    <text evidence="3">The sequence shown here is derived from an EMBL/GenBank/DDBJ whole genome shotgun (WGS) entry which is preliminary data.</text>
</comment>
<proteinExistence type="predicted"/>
<dbReference type="Gene3D" id="1.10.260.40">
    <property type="entry name" value="lambda repressor-like DNA-binding domains"/>
    <property type="match status" value="1"/>
</dbReference>
<dbReference type="SMART" id="SM00530">
    <property type="entry name" value="HTH_XRE"/>
    <property type="match status" value="1"/>
</dbReference>
<dbReference type="InterPro" id="IPR050807">
    <property type="entry name" value="TransReg_Diox_bact_type"/>
</dbReference>
<feature type="domain" description="HTH cro/C1-type" evidence="2">
    <location>
        <begin position="7"/>
        <end position="63"/>
    </location>
</feature>
<evidence type="ECO:0000256" key="1">
    <source>
        <dbReference type="ARBA" id="ARBA00023125"/>
    </source>
</evidence>